<dbReference type="PRINTS" id="PR00119">
    <property type="entry name" value="CATATPASE"/>
</dbReference>
<dbReference type="InterPro" id="IPR008250">
    <property type="entry name" value="ATPase_P-typ_transduc_dom_A_sf"/>
</dbReference>
<feature type="transmembrane region" description="Helical" evidence="9">
    <location>
        <begin position="740"/>
        <end position="762"/>
    </location>
</feature>
<feature type="transmembrane region" description="Helical" evidence="9">
    <location>
        <begin position="70"/>
        <end position="86"/>
    </location>
</feature>
<sequence length="839" mass="89661">MNVVDPPSSVNGLSQAEAKARRDRYGPNTLPGSKPKSLWLIARDVLIEPMFLMLLVAGGLYLALGDLAEAIFLLMSVLVIIGITLVQERKTQRALEALRDLSAPQARVIRNGLETRIPSAEVVVDDVLSLREGDRIAADAAVFGGHLEADESLLTGESVPVRKVPHPGDSSVFAGTVVTKGRGMARVTAIATATALGRIGQALSSTIEVTSGLQHASRRLVRRFAVAAVVCAISLWLMNWLWDRHSLVDSLLSGIALAMAILPEEFPVILTVFLALGAWRIARQKVLTRRISAVEALGAITVLAVDKTGTLTQNRMRVAELYADRHSFRADEAALPPEFHALLRFALLATPTDSADPMEQAIRLFGANRLGTAAYSPTKATPVKEYGLDPELLAMTRAFQEAPNEPYLLGAKGAPEAIIELCGLTATEQATLSSQVHAMAERGLRVIGVAAAAWGDGDWPATQRGFRYRFIGLVGLIDPPRPEVAAAIAECHTAGIRIIMMTGDHQATARAIATQVGLSLAPKVIAGAEMDALTDEQLGERLRHADVCARVQPTQKLRLVKTLQQQGEVVGMTGDGVNDAPALKAANVGVAMGERGTDVAREAAALVLLDDNFASLVVAVRQGRRIYDNITKATRFVVAVHIPIVALALVPSLLHWPILLMPVQIVLLELLIDPACSIVFESAKASSVIMRRPPRPIDESPFRGINLGYGIAQGIGLAAVLLLGYAFALGRGIGVEQGRAAVFIGLIVAVFLLTLANHDLGHALWRGRLADNPWLLRMLGGVGLMLAGIMSIPALRTMLGFGAPDAITLVFGLSILAGCVIWLEVVRHLTRHTPLAISE</sequence>
<gene>
    <name evidence="11" type="ORF">ACFPPB_19470</name>
</gene>
<proteinExistence type="predicted"/>
<feature type="domain" description="Cation-transporting P-type ATPase N-terminal" evidence="10">
    <location>
        <begin position="5"/>
        <end position="66"/>
    </location>
</feature>
<dbReference type="Pfam" id="PF00122">
    <property type="entry name" value="E1-E2_ATPase"/>
    <property type="match status" value="1"/>
</dbReference>
<dbReference type="SUPFAM" id="SSF81660">
    <property type="entry name" value="Metal cation-transporting ATPase, ATP-binding domain N"/>
    <property type="match status" value="1"/>
</dbReference>
<keyword evidence="3" id="KW-0547">Nucleotide-binding</keyword>
<keyword evidence="12" id="KW-1185">Reference proteome</keyword>
<dbReference type="SFLD" id="SFLDG00002">
    <property type="entry name" value="C1.7:_P-type_atpase_like"/>
    <property type="match status" value="1"/>
</dbReference>
<dbReference type="SMART" id="SM00831">
    <property type="entry name" value="Cation_ATPase_N"/>
    <property type="match status" value="1"/>
</dbReference>
<evidence type="ECO:0000313" key="11">
    <source>
        <dbReference type="EMBL" id="MFC5583297.1"/>
    </source>
</evidence>
<dbReference type="InterPro" id="IPR006068">
    <property type="entry name" value="ATPase_P-typ_cation-transptr_C"/>
</dbReference>
<name>A0ABW0T2F9_9GAMM</name>
<dbReference type="InterPro" id="IPR044492">
    <property type="entry name" value="P_typ_ATPase_HD_dom"/>
</dbReference>
<dbReference type="InterPro" id="IPR023298">
    <property type="entry name" value="ATPase_P-typ_TM_dom_sf"/>
</dbReference>
<feature type="transmembrane region" description="Helical" evidence="9">
    <location>
        <begin position="704"/>
        <end position="728"/>
    </location>
</feature>
<evidence type="ECO:0000256" key="2">
    <source>
        <dbReference type="ARBA" id="ARBA00022692"/>
    </source>
</evidence>
<dbReference type="PROSITE" id="PS00154">
    <property type="entry name" value="ATPASE_E1_E2"/>
    <property type="match status" value="1"/>
</dbReference>
<dbReference type="SUPFAM" id="SSF56784">
    <property type="entry name" value="HAD-like"/>
    <property type="match status" value="1"/>
</dbReference>
<dbReference type="RefSeq" id="WP_377330192.1">
    <property type="nucleotide sequence ID" value="NZ_JBHSNG010000043.1"/>
</dbReference>
<dbReference type="Pfam" id="PF00690">
    <property type="entry name" value="Cation_ATPase_N"/>
    <property type="match status" value="1"/>
</dbReference>
<evidence type="ECO:0000256" key="4">
    <source>
        <dbReference type="ARBA" id="ARBA00022840"/>
    </source>
</evidence>
<feature type="transmembrane region" description="Helical" evidence="9">
    <location>
        <begin position="224"/>
        <end position="242"/>
    </location>
</feature>
<dbReference type="InterPro" id="IPR059000">
    <property type="entry name" value="ATPase_P-type_domA"/>
</dbReference>
<dbReference type="InterPro" id="IPR036412">
    <property type="entry name" value="HAD-like_sf"/>
</dbReference>
<dbReference type="SFLD" id="SFLDS00003">
    <property type="entry name" value="Haloacid_Dehalogenase"/>
    <property type="match status" value="1"/>
</dbReference>
<feature type="transmembrane region" description="Helical" evidence="9">
    <location>
        <begin position="774"/>
        <end position="794"/>
    </location>
</feature>
<evidence type="ECO:0000256" key="9">
    <source>
        <dbReference type="SAM" id="Phobius"/>
    </source>
</evidence>
<protein>
    <submittedName>
        <fullName evidence="11">Cation-translocating P-type ATPase</fullName>
    </submittedName>
</protein>
<dbReference type="Gene3D" id="3.40.1110.10">
    <property type="entry name" value="Calcium-transporting ATPase, cytoplasmic domain N"/>
    <property type="match status" value="1"/>
</dbReference>
<evidence type="ECO:0000256" key="1">
    <source>
        <dbReference type="ARBA" id="ARBA00004141"/>
    </source>
</evidence>
<dbReference type="SFLD" id="SFLDF00027">
    <property type="entry name" value="p-type_atpase"/>
    <property type="match status" value="1"/>
</dbReference>
<feature type="transmembrane region" description="Helical" evidence="9">
    <location>
        <begin position="633"/>
        <end position="654"/>
    </location>
</feature>
<dbReference type="PANTHER" id="PTHR42861">
    <property type="entry name" value="CALCIUM-TRANSPORTING ATPASE"/>
    <property type="match status" value="1"/>
</dbReference>
<comment type="subcellular location">
    <subcellularLocation>
        <location evidence="1">Membrane</location>
        <topology evidence="1">Multi-pass membrane protein</topology>
    </subcellularLocation>
</comment>
<dbReference type="Gene3D" id="2.70.150.10">
    <property type="entry name" value="Calcium-transporting ATPase, cytoplasmic transduction domain A"/>
    <property type="match status" value="1"/>
</dbReference>
<dbReference type="InterPro" id="IPR023299">
    <property type="entry name" value="ATPase_P-typ_cyto_dom_N"/>
</dbReference>
<evidence type="ECO:0000256" key="7">
    <source>
        <dbReference type="ARBA" id="ARBA00023136"/>
    </source>
</evidence>
<keyword evidence="2 9" id="KW-0812">Transmembrane</keyword>
<organism evidence="11 12">
    <name type="scientific">Rhodanobacter terrae</name>
    <dbReference type="NCBI Taxonomy" id="418647"/>
    <lineage>
        <taxon>Bacteria</taxon>
        <taxon>Pseudomonadati</taxon>
        <taxon>Pseudomonadota</taxon>
        <taxon>Gammaproteobacteria</taxon>
        <taxon>Lysobacterales</taxon>
        <taxon>Rhodanobacteraceae</taxon>
        <taxon>Rhodanobacter</taxon>
    </lineage>
</organism>
<keyword evidence="6 9" id="KW-1133">Transmembrane helix</keyword>
<feature type="transmembrane region" description="Helical" evidence="9">
    <location>
        <begin position="806"/>
        <end position="825"/>
    </location>
</feature>
<keyword evidence="7 9" id="KW-0472">Membrane</keyword>
<evidence type="ECO:0000256" key="8">
    <source>
        <dbReference type="SAM" id="MobiDB-lite"/>
    </source>
</evidence>
<dbReference type="InterPro" id="IPR018303">
    <property type="entry name" value="ATPase_P-typ_P_site"/>
</dbReference>
<dbReference type="EMBL" id="JBHSNG010000043">
    <property type="protein sequence ID" value="MFC5583297.1"/>
    <property type="molecule type" value="Genomic_DNA"/>
</dbReference>
<dbReference type="InterPro" id="IPR001757">
    <property type="entry name" value="P_typ_ATPase"/>
</dbReference>
<dbReference type="Pfam" id="PF00689">
    <property type="entry name" value="Cation_ATPase_C"/>
    <property type="match status" value="1"/>
</dbReference>
<evidence type="ECO:0000256" key="5">
    <source>
        <dbReference type="ARBA" id="ARBA00022967"/>
    </source>
</evidence>
<dbReference type="Pfam" id="PF00702">
    <property type="entry name" value="Hydrolase"/>
    <property type="match status" value="1"/>
</dbReference>
<dbReference type="Gene3D" id="1.20.1110.10">
    <property type="entry name" value="Calcium-transporting ATPase, transmembrane domain"/>
    <property type="match status" value="1"/>
</dbReference>
<dbReference type="Proteomes" id="UP001596111">
    <property type="component" value="Unassembled WGS sequence"/>
</dbReference>
<dbReference type="InterPro" id="IPR004014">
    <property type="entry name" value="ATPase_P-typ_cation-transptr_N"/>
</dbReference>
<accession>A0ABW0T2F9</accession>
<feature type="region of interest" description="Disordered" evidence="8">
    <location>
        <begin position="1"/>
        <end position="29"/>
    </location>
</feature>
<evidence type="ECO:0000259" key="10">
    <source>
        <dbReference type="SMART" id="SM00831"/>
    </source>
</evidence>
<evidence type="ECO:0000256" key="6">
    <source>
        <dbReference type="ARBA" id="ARBA00022989"/>
    </source>
</evidence>
<feature type="transmembrane region" description="Helical" evidence="9">
    <location>
        <begin position="254"/>
        <end position="279"/>
    </location>
</feature>
<dbReference type="Gene3D" id="3.40.50.1000">
    <property type="entry name" value="HAD superfamily/HAD-like"/>
    <property type="match status" value="1"/>
</dbReference>
<comment type="caution">
    <text evidence="11">The sequence shown here is derived from an EMBL/GenBank/DDBJ whole genome shotgun (WGS) entry which is preliminary data.</text>
</comment>
<keyword evidence="5" id="KW-1278">Translocase</keyword>
<dbReference type="NCBIfam" id="TIGR01494">
    <property type="entry name" value="ATPase_P-type"/>
    <property type="match status" value="2"/>
</dbReference>
<keyword evidence="4" id="KW-0067">ATP-binding</keyword>
<reference evidence="12" key="1">
    <citation type="journal article" date="2019" name="Int. J. Syst. Evol. Microbiol.">
        <title>The Global Catalogue of Microorganisms (GCM) 10K type strain sequencing project: providing services to taxonomists for standard genome sequencing and annotation.</title>
        <authorList>
            <consortium name="The Broad Institute Genomics Platform"/>
            <consortium name="The Broad Institute Genome Sequencing Center for Infectious Disease"/>
            <person name="Wu L."/>
            <person name="Ma J."/>
        </authorList>
    </citation>
    <scope>NUCLEOTIDE SEQUENCE [LARGE SCALE GENOMIC DNA]</scope>
    <source>
        <strain evidence="12">CGMCC 1.13587</strain>
    </source>
</reference>
<dbReference type="SUPFAM" id="SSF81665">
    <property type="entry name" value="Calcium ATPase, transmembrane domain M"/>
    <property type="match status" value="1"/>
</dbReference>
<dbReference type="SUPFAM" id="SSF81653">
    <property type="entry name" value="Calcium ATPase, transduction domain A"/>
    <property type="match status" value="1"/>
</dbReference>
<dbReference type="InterPro" id="IPR023214">
    <property type="entry name" value="HAD_sf"/>
</dbReference>
<dbReference type="PRINTS" id="PR00120">
    <property type="entry name" value="HATPASE"/>
</dbReference>
<evidence type="ECO:0000256" key="3">
    <source>
        <dbReference type="ARBA" id="ARBA00022741"/>
    </source>
</evidence>
<evidence type="ECO:0000313" key="12">
    <source>
        <dbReference type="Proteomes" id="UP001596111"/>
    </source>
</evidence>